<evidence type="ECO:0000313" key="2">
    <source>
        <dbReference type="EMBL" id="CAD8715320.1"/>
    </source>
</evidence>
<feature type="transmembrane region" description="Helical" evidence="1">
    <location>
        <begin position="169"/>
        <end position="189"/>
    </location>
</feature>
<dbReference type="AlphaFoldDB" id="A0A7S0SUE0"/>
<protein>
    <submittedName>
        <fullName evidence="2">Uncharacterized protein</fullName>
    </submittedName>
</protein>
<reference evidence="2" key="1">
    <citation type="submission" date="2021-01" db="EMBL/GenBank/DDBJ databases">
        <authorList>
            <person name="Corre E."/>
            <person name="Pelletier E."/>
            <person name="Niang G."/>
            <person name="Scheremetjew M."/>
            <person name="Finn R."/>
            <person name="Kale V."/>
            <person name="Holt S."/>
            <person name="Cochrane G."/>
            <person name="Meng A."/>
            <person name="Brown T."/>
            <person name="Cohen L."/>
        </authorList>
    </citation>
    <scope>NUCLEOTIDE SEQUENCE</scope>
    <source>
        <strain evidence="2">UTEXLB2642</strain>
    </source>
</reference>
<keyword evidence="1" id="KW-0812">Transmembrane</keyword>
<accession>A0A7S0SUE0</accession>
<keyword evidence="1" id="KW-1133">Transmembrane helix</keyword>
<sequence length="316" mass="36062">MNGLGLQAGSSGPWINKFDSSIYQFSSHPYTLYNNFEYNWLIKYSSLASFGHTDISITPLYIKSIRIPLIRCDIINMTRYVHHHYDYSKDGHTRTYTMNVINNDTITNDTIAYYNNEPHISTLQATFNNSGTKLTSPVDKSSVISLDQGYHINNNHVVKVGLFRDKDSFFIPYTMTYGVTLISILRLGLIQQQQSKYFKSFLKLNLYEDMAPWNIVVTGQTVDYIDFDTKEFIFDQDIPKAYQIMSVLMNYKRTVEDFKRCGAKSSTVYGLPYVSDCIGKVDSSLKCSDMKKPVPCGDGTCHSDYISCLRSMAGNN</sequence>
<evidence type="ECO:0000256" key="1">
    <source>
        <dbReference type="SAM" id="Phobius"/>
    </source>
</evidence>
<name>A0A7S0SUE0_9STRA</name>
<dbReference type="EMBL" id="HBFD01002052">
    <property type="protein sequence ID" value="CAD8715320.1"/>
    <property type="molecule type" value="Transcribed_RNA"/>
</dbReference>
<gene>
    <name evidence="2" type="ORF">CNEB1095_LOCUS1293</name>
</gene>
<proteinExistence type="predicted"/>
<keyword evidence="1" id="KW-0472">Membrane</keyword>
<organism evidence="2">
    <name type="scientific">Chromulina nebulosa</name>
    <dbReference type="NCBI Taxonomy" id="96789"/>
    <lineage>
        <taxon>Eukaryota</taxon>
        <taxon>Sar</taxon>
        <taxon>Stramenopiles</taxon>
        <taxon>Ochrophyta</taxon>
        <taxon>Chrysophyceae</taxon>
        <taxon>Chromulinales</taxon>
        <taxon>Chromulinaceae</taxon>
        <taxon>Chromulina</taxon>
    </lineage>
</organism>